<organism evidence="2 3">
    <name type="scientific">Dechloromonas agitata</name>
    <dbReference type="NCBI Taxonomy" id="73030"/>
    <lineage>
        <taxon>Bacteria</taxon>
        <taxon>Pseudomonadati</taxon>
        <taxon>Pseudomonadota</taxon>
        <taxon>Betaproteobacteria</taxon>
        <taxon>Rhodocyclales</taxon>
        <taxon>Azonexaceae</taxon>
        <taxon>Dechloromonas</taxon>
    </lineage>
</organism>
<name>A0A930BZ52_9RHOO</name>
<protein>
    <submittedName>
        <fullName evidence="2">Uncharacterized protein</fullName>
    </submittedName>
</protein>
<accession>A0A930BZ52</accession>
<dbReference type="EMBL" id="JABZMI010000439">
    <property type="protein sequence ID" value="MBF1166390.1"/>
    <property type="molecule type" value="Genomic_DNA"/>
</dbReference>
<evidence type="ECO:0000256" key="1">
    <source>
        <dbReference type="SAM" id="Phobius"/>
    </source>
</evidence>
<evidence type="ECO:0000313" key="3">
    <source>
        <dbReference type="Proteomes" id="UP000718593"/>
    </source>
</evidence>
<evidence type="ECO:0000313" key="2">
    <source>
        <dbReference type="EMBL" id="MBF1166390.1"/>
    </source>
</evidence>
<gene>
    <name evidence="2" type="ORF">HXL68_15290</name>
</gene>
<keyword evidence="1" id="KW-0472">Membrane</keyword>
<keyword evidence="1" id="KW-1133">Transmembrane helix</keyword>
<feature type="non-terminal residue" evidence="2">
    <location>
        <position position="46"/>
    </location>
</feature>
<reference evidence="2" key="1">
    <citation type="submission" date="2020-04" db="EMBL/GenBank/DDBJ databases">
        <title>Deep metagenomics examines the oral microbiome during advanced dental caries in children, revealing novel taxa and co-occurrences with host molecules.</title>
        <authorList>
            <person name="Baker J.L."/>
            <person name="Morton J.T."/>
            <person name="Dinis M."/>
            <person name="Alvarez R."/>
            <person name="Tran N.C."/>
            <person name="Knight R."/>
            <person name="Edlund A."/>
        </authorList>
    </citation>
    <scope>NUCLEOTIDE SEQUENCE</scope>
    <source>
        <strain evidence="2">JCVI_32_bin.24</strain>
    </source>
</reference>
<feature type="transmembrane region" description="Helical" evidence="1">
    <location>
        <begin position="7"/>
        <end position="27"/>
    </location>
</feature>
<proteinExistence type="predicted"/>
<keyword evidence="1" id="KW-0812">Transmembrane</keyword>
<sequence>MKNRVQSFLVFFLPLVVGIGIAAFLGWRAFSLYDDYLDARTAAQKT</sequence>
<comment type="caution">
    <text evidence="2">The sequence shown here is derived from an EMBL/GenBank/DDBJ whole genome shotgun (WGS) entry which is preliminary data.</text>
</comment>
<dbReference type="Proteomes" id="UP000718593">
    <property type="component" value="Unassembled WGS sequence"/>
</dbReference>
<dbReference type="AlphaFoldDB" id="A0A930BZ52"/>